<feature type="domain" description="Peptidase S1" evidence="1">
    <location>
        <begin position="1"/>
        <end position="245"/>
    </location>
</feature>
<dbReference type="SUPFAM" id="SSF50494">
    <property type="entry name" value="Trypsin-like serine proteases"/>
    <property type="match status" value="1"/>
</dbReference>
<dbReference type="Gene3D" id="2.40.10.10">
    <property type="entry name" value="Trypsin-like serine proteases"/>
    <property type="match status" value="1"/>
</dbReference>
<dbReference type="RefSeq" id="XP_011495557.1">
    <property type="nucleotide sequence ID" value="XM_011497255.1"/>
</dbReference>
<evidence type="ECO:0000259" key="1">
    <source>
        <dbReference type="PROSITE" id="PS50240"/>
    </source>
</evidence>
<evidence type="ECO:0000313" key="2">
    <source>
        <dbReference type="Proteomes" id="UP000695007"/>
    </source>
</evidence>
<proteinExistence type="predicted"/>
<dbReference type="PANTHER" id="PTHR24260:SF136">
    <property type="entry name" value="GH08193P-RELATED"/>
    <property type="match status" value="1"/>
</dbReference>
<dbReference type="GO" id="GO:0006508">
    <property type="term" value="P:proteolysis"/>
    <property type="evidence" value="ECO:0007669"/>
    <property type="project" value="InterPro"/>
</dbReference>
<dbReference type="PROSITE" id="PS50240">
    <property type="entry name" value="TRYPSIN_DOM"/>
    <property type="match status" value="1"/>
</dbReference>
<dbReference type="SMART" id="SM00020">
    <property type="entry name" value="Tryp_SPc"/>
    <property type="match status" value="1"/>
</dbReference>
<gene>
    <name evidence="3" type="primary">LOC105360364</name>
</gene>
<dbReference type="GO" id="GO:0004252">
    <property type="term" value="F:serine-type endopeptidase activity"/>
    <property type="evidence" value="ECO:0007669"/>
    <property type="project" value="InterPro"/>
</dbReference>
<dbReference type="InterPro" id="IPR051333">
    <property type="entry name" value="CLIP_Serine_Protease"/>
</dbReference>
<sequence>MHGVNVRFAREGEFPFVVSITNTIQNNQRPEANHVCTGTLVSKRDVVTADHCVSTFTDQTITIIAGSHDIRHGTRYGVLWWLSYNQFSTIQHSIPVYEHNDITMIRLNQTVPDNIVPPPISYVAKHVMLRSTLQTAGFGVTSNLLMAGLMETAKLKIIPKEQCEQRLSDLLNAAVVLDDNKFCAVADPFVLLDNKNSGSPVLYRGQLLGLHIETYPSHLNIYDPRRVNILISVPYYRRFVEAVIKNY</sequence>
<dbReference type="Pfam" id="PF00089">
    <property type="entry name" value="Trypsin"/>
    <property type="match status" value="1"/>
</dbReference>
<dbReference type="InterPro" id="IPR043504">
    <property type="entry name" value="Peptidase_S1_PA_chymotrypsin"/>
</dbReference>
<dbReference type="AlphaFoldDB" id="A0AAJ6VM50"/>
<organism evidence="2 3">
    <name type="scientific">Ceratosolen solmsi marchali</name>
    <dbReference type="NCBI Taxonomy" id="326594"/>
    <lineage>
        <taxon>Eukaryota</taxon>
        <taxon>Metazoa</taxon>
        <taxon>Ecdysozoa</taxon>
        <taxon>Arthropoda</taxon>
        <taxon>Hexapoda</taxon>
        <taxon>Insecta</taxon>
        <taxon>Pterygota</taxon>
        <taxon>Neoptera</taxon>
        <taxon>Endopterygota</taxon>
        <taxon>Hymenoptera</taxon>
        <taxon>Apocrita</taxon>
        <taxon>Proctotrupomorpha</taxon>
        <taxon>Chalcidoidea</taxon>
        <taxon>Agaonidae</taxon>
        <taxon>Agaoninae</taxon>
        <taxon>Ceratosolen</taxon>
    </lineage>
</organism>
<evidence type="ECO:0000313" key="3">
    <source>
        <dbReference type="RefSeq" id="XP_011495557.1"/>
    </source>
</evidence>
<dbReference type="InterPro" id="IPR001254">
    <property type="entry name" value="Trypsin_dom"/>
</dbReference>
<dbReference type="Proteomes" id="UP000695007">
    <property type="component" value="Unplaced"/>
</dbReference>
<reference evidence="3" key="1">
    <citation type="submission" date="2025-08" db="UniProtKB">
        <authorList>
            <consortium name="RefSeq"/>
        </authorList>
    </citation>
    <scope>IDENTIFICATION</scope>
</reference>
<dbReference type="KEGG" id="csol:105360364"/>
<keyword evidence="2" id="KW-1185">Reference proteome</keyword>
<protein>
    <submittedName>
        <fullName evidence="3">Chymotrypsin-2-like</fullName>
    </submittedName>
</protein>
<name>A0AAJ6VM50_9HYME</name>
<dbReference type="PANTHER" id="PTHR24260">
    <property type="match status" value="1"/>
</dbReference>
<dbReference type="InterPro" id="IPR009003">
    <property type="entry name" value="Peptidase_S1_PA"/>
</dbReference>
<dbReference type="GeneID" id="105360364"/>
<accession>A0AAJ6VM50</accession>